<reference evidence="8" key="2">
    <citation type="submission" date="2023-05" db="EMBL/GenBank/DDBJ databases">
        <authorList>
            <consortium name="Lawrence Berkeley National Laboratory"/>
            <person name="Steindorff A."/>
            <person name="Hensen N."/>
            <person name="Bonometti L."/>
            <person name="Westerberg I."/>
            <person name="Brannstrom I.O."/>
            <person name="Guillou S."/>
            <person name="Cros-Aarteil S."/>
            <person name="Calhoun S."/>
            <person name="Haridas S."/>
            <person name="Kuo A."/>
            <person name="Mondo S."/>
            <person name="Pangilinan J."/>
            <person name="Riley R."/>
            <person name="Labutti K."/>
            <person name="Andreopoulos B."/>
            <person name="Lipzen A."/>
            <person name="Chen C."/>
            <person name="Yanf M."/>
            <person name="Daum C."/>
            <person name="Ng V."/>
            <person name="Clum A."/>
            <person name="Ohm R."/>
            <person name="Martin F."/>
            <person name="Silar P."/>
            <person name="Natvig D."/>
            <person name="Lalanne C."/>
            <person name="Gautier V."/>
            <person name="Ament-Velasquez S.L."/>
            <person name="Kruys A."/>
            <person name="Hutchinson M.I."/>
            <person name="Powell A.J."/>
            <person name="Barry K."/>
            <person name="Miller A.N."/>
            <person name="Grigoriev I.V."/>
            <person name="Debuchy R."/>
            <person name="Gladieux P."/>
            <person name="Thoren M.H."/>
            <person name="Johannesson H."/>
        </authorList>
    </citation>
    <scope>NUCLEOTIDE SEQUENCE</scope>
    <source>
        <strain evidence="8">CBS 141.50</strain>
    </source>
</reference>
<comment type="caution">
    <text evidence="8">The sequence shown here is derived from an EMBL/GenBank/DDBJ whole genome shotgun (WGS) entry which is preliminary data.</text>
</comment>
<dbReference type="GO" id="GO:0005634">
    <property type="term" value="C:nucleus"/>
    <property type="evidence" value="ECO:0007669"/>
    <property type="project" value="UniProtKB-SubCell"/>
</dbReference>
<protein>
    <submittedName>
        <fullName evidence="8">Fungal-specific transcription factor domain-containing protein</fullName>
    </submittedName>
</protein>
<keyword evidence="2" id="KW-0862">Zinc</keyword>
<dbReference type="GO" id="GO:0045944">
    <property type="term" value="P:positive regulation of transcription by RNA polymerase II"/>
    <property type="evidence" value="ECO:0007669"/>
    <property type="project" value="TreeGrafter"/>
</dbReference>
<dbReference type="Pfam" id="PF11951">
    <property type="entry name" value="Fungal_trans_2"/>
    <property type="match status" value="1"/>
</dbReference>
<dbReference type="Proteomes" id="UP001302676">
    <property type="component" value="Unassembled WGS sequence"/>
</dbReference>
<dbReference type="PANTHER" id="PTHR37534:SF49">
    <property type="entry name" value="LYSINE BIOSYNTHESIS REGULATORY PROTEIN LYS14"/>
    <property type="match status" value="1"/>
</dbReference>
<keyword evidence="3" id="KW-0805">Transcription regulation</keyword>
<dbReference type="PANTHER" id="PTHR37534">
    <property type="entry name" value="TRANSCRIPTIONAL ACTIVATOR PROTEIN UGA3"/>
    <property type="match status" value="1"/>
</dbReference>
<evidence type="ECO:0000256" key="2">
    <source>
        <dbReference type="ARBA" id="ARBA00022833"/>
    </source>
</evidence>
<evidence type="ECO:0000256" key="5">
    <source>
        <dbReference type="ARBA" id="ARBA00023163"/>
    </source>
</evidence>
<evidence type="ECO:0000256" key="1">
    <source>
        <dbReference type="ARBA" id="ARBA00004123"/>
    </source>
</evidence>
<keyword evidence="6" id="KW-0539">Nucleus</keyword>
<name>A0AAN6ZJ69_9PEZI</name>
<dbReference type="GO" id="GO:0000976">
    <property type="term" value="F:transcription cis-regulatory region binding"/>
    <property type="evidence" value="ECO:0007669"/>
    <property type="project" value="TreeGrafter"/>
</dbReference>
<sequence>MTTPPPAPPVIHISLSHPQVPVQHSPSFSSQLPFPRLLSNGIPLPPRSQHLLSHFANNILASLSCHPSIHADFRDGLIPATLASPPLLSACLALAAAGLLSRGVMSLDGVATTRVLEHLESSGLALLRETLGRSGGGSGGPGGLLLDETAMATCLVWCLADVFAFDRGAVAGENTRTAGESTSNSTVRGGGGKMTRGTAWRIHLRGIRALLDREGPHRDFRDSKGKLRAARRHLYQLYLALRTLPYIPASEEVEDAEQEKEEQDGNEEVKDCEGGLVVGSKRLRRPRMIGPEPVASVLLSSSSAPSSEIDGFLGYSDELLDVIRQIDHLSRSAPFPVPTTSTSPSPPPTTATTTKQTTTPISTPTPIPTPADTLLTHLHHIIARDTAHPPTINIPPPITPSYTHEFTLCHYIFLQSTLIHLHRRLYHLPSSSPPIRTATNTLTALLHEISSIRDATEPCHTWVAMAMPLFTLGCEVVEDEGVEFVLEGLGRLEGCVRSGHVGGMRRALGDVWRLRREWGDWGRGEVCAGVLLGRLDYHVVLF</sequence>
<keyword evidence="9" id="KW-1185">Reference proteome</keyword>
<dbReference type="EMBL" id="MU853615">
    <property type="protein sequence ID" value="KAK4141215.1"/>
    <property type="molecule type" value="Genomic_DNA"/>
</dbReference>
<feature type="compositionally biased region" description="Low complexity" evidence="7">
    <location>
        <begin position="350"/>
        <end position="362"/>
    </location>
</feature>
<dbReference type="GeneID" id="87818283"/>
<evidence type="ECO:0000313" key="9">
    <source>
        <dbReference type="Proteomes" id="UP001302676"/>
    </source>
</evidence>
<reference evidence="8" key="1">
    <citation type="journal article" date="2023" name="Mol. Phylogenet. Evol.">
        <title>Genome-scale phylogeny and comparative genomics of the fungal order Sordariales.</title>
        <authorList>
            <person name="Hensen N."/>
            <person name="Bonometti L."/>
            <person name="Westerberg I."/>
            <person name="Brannstrom I.O."/>
            <person name="Guillou S."/>
            <person name="Cros-Aarteil S."/>
            <person name="Calhoun S."/>
            <person name="Haridas S."/>
            <person name="Kuo A."/>
            <person name="Mondo S."/>
            <person name="Pangilinan J."/>
            <person name="Riley R."/>
            <person name="LaButti K."/>
            <person name="Andreopoulos B."/>
            <person name="Lipzen A."/>
            <person name="Chen C."/>
            <person name="Yan M."/>
            <person name="Daum C."/>
            <person name="Ng V."/>
            <person name="Clum A."/>
            <person name="Steindorff A."/>
            <person name="Ohm R.A."/>
            <person name="Martin F."/>
            <person name="Silar P."/>
            <person name="Natvig D.O."/>
            <person name="Lalanne C."/>
            <person name="Gautier V."/>
            <person name="Ament-Velasquez S.L."/>
            <person name="Kruys A."/>
            <person name="Hutchinson M.I."/>
            <person name="Powell A.J."/>
            <person name="Barry K."/>
            <person name="Miller A.N."/>
            <person name="Grigoriev I.V."/>
            <person name="Debuchy R."/>
            <person name="Gladieux P."/>
            <person name="Hiltunen Thoren M."/>
            <person name="Johannesson H."/>
        </authorList>
    </citation>
    <scope>NUCLEOTIDE SEQUENCE</scope>
    <source>
        <strain evidence="8">CBS 141.50</strain>
    </source>
</reference>
<accession>A0AAN6ZJ69</accession>
<evidence type="ECO:0000313" key="8">
    <source>
        <dbReference type="EMBL" id="KAK4141215.1"/>
    </source>
</evidence>
<evidence type="ECO:0000256" key="4">
    <source>
        <dbReference type="ARBA" id="ARBA00023125"/>
    </source>
</evidence>
<organism evidence="8 9">
    <name type="scientific">Dichotomopilus funicola</name>
    <dbReference type="NCBI Taxonomy" id="1934379"/>
    <lineage>
        <taxon>Eukaryota</taxon>
        <taxon>Fungi</taxon>
        <taxon>Dikarya</taxon>
        <taxon>Ascomycota</taxon>
        <taxon>Pezizomycotina</taxon>
        <taxon>Sordariomycetes</taxon>
        <taxon>Sordariomycetidae</taxon>
        <taxon>Sordariales</taxon>
        <taxon>Chaetomiaceae</taxon>
        <taxon>Dichotomopilus</taxon>
    </lineage>
</organism>
<feature type="compositionally biased region" description="Low complexity" evidence="7">
    <location>
        <begin position="332"/>
        <end position="343"/>
    </location>
</feature>
<dbReference type="GO" id="GO:0003700">
    <property type="term" value="F:DNA-binding transcription factor activity"/>
    <property type="evidence" value="ECO:0007669"/>
    <property type="project" value="TreeGrafter"/>
</dbReference>
<keyword evidence="5" id="KW-0804">Transcription</keyword>
<gene>
    <name evidence="8" type="ORF">C8A04DRAFT_31189</name>
</gene>
<feature type="region of interest" description="Disordered" evidence="7">
    <location>
        <begin position="331"/>
        <end position="366"/>
    </location>
</feature>
<keyword evidence="4" id="KW-0238">DNA-binding</keyword>
<evidence type="ECO:0000256" key="7">
    <source>
        <dbReference type="SAM" id="MobiDB-lite"/>
    </source>
</evidence>
<feature type="region of interest" description="Disordered" evidence="7">
    <location>
        <begin position="175"/>
        <end position="194"/>
    </location>
</feature>
<evidence type="ECO:0000256" key="6">
    <source>
        <dbReference type="ARBA" id="ARBA00023242"/>
    </source>
</evidence>
<dbReference type="InterPro" id="IPR021858">
    <property type="entry name" value="Fun_TF"/>
</dbReference>
<feature type="compositionally biased region" description="Polar residues" evidence="7">
    <location>
        <begin position="175"/>
        <end position="187"/>
    </location>
</feature>
<dbReference type="AlphaFoldDB" id="A0AAN6ZJ69"/>
<comment type="subcellular location">
    <subcellularLocation>
        <location evidence="1">Nucleus</location>
    </subcellularLocation>
</comment>
<evidence type="ECO:0000256" key="3">
    <source>
        <dbReference type="ARBA" id="ARBA00023015"/>
    </source>
</evidence>
<dbReference type="RefSeq" id="XP_062634586.1">
    <property type="nucleotide sequence ID" value="XM_062781670.1"/>
</dbReference>
<proteinExistence type="predicted"/>